<evidence type="ECO:0000313" key="2">
    <source>
        <dbReference type="Proteomes" id="UP001149165"/>
    </source>
</evidence>
<comment type="caution">
    <text evidence="1">The sequence shown here is derived from an EMBL/GenBank/DDBJ whole genome shotgun (WGS) entry which is preliminary data.</text>
</comment>
<dbReference type="Proteomes" id="UP001149165">
    <property type="component" value="Unassembled WGS sequence"/>
</dbReference>
<name>A0A9W9FIW0_9EURO</name>
<accession>A0A9W9FIW0</accession>
<organism evidence="1 2">
    <name type="scientific">Penicillium angulare</name>
    <dbReference type="NCBI Taxonomy" id="116970"/>
    <lineage>
        <taxon>Eukaryota</taxon>
        <taxon>Fungi</taxon>
        <taxon>Dikarya</taxon>
        <taxon>Ascomycota</taxon>
        <taxon>Pezizomycotina</taxon>
        <taxon>Eurotiomycetes</taxon>
        <taxon>Eurotiomycetidae</taxon>
        <taxon>Eurotiales</taxon>
        <taxon>Aspergillaceae</taxon>
        <taxon>Penicillium</taxon>
    </lineage>
</organism>
<proteinExistence type="predicted"/>
<reference evidence="1" key="1">
    <citation type="submission" date="2022-11" db="EMBL/GenBank/DDBJ databases">
        <authorList>
            <person name="Petersen C."/>
        </authorList>
    </citation>
    <scope>NUCLEOTIDE SEQUENCE</scope>
    <source>
        <strain evidence="1">IBT 30069</strain>
    </source>
</reference>
<protein>
    <submittedName>
        <fullName evidence="1">Uncharacterized protein</fullName>
    </submittedName>
</protein>
<dbReference type="OrthoDB" id="5426109at2759"/>
<dbReference type="EMBL" id="JAPQKH010000004">
    <property type="protein sequence ID" value="KAJ5101048.1"/>
    <property type="molecule type" value="Genomic_DNA"/>
</dbReference>
<gene>
    <name evidence="1" type="ORF">N7456_007100</name>
</gene>
<sequence>MAENLQNSVYNPFLLPEIVSLVIDNVHMAPDLLNCACVNSVWSAETLKKLYSGSINDMQLRTPGIGSLNSLYVASRTRFARNISFVKHLLLAPEIPALDEAADPTRLASFEKPRVLRHRQSTELLLWPQGRGFQSLTIPYEIIDQDWTSISDLLLPPTVEYLAIDNIYCKNLMAHSSGYPALLDVGLHTLSAL</sequence>
<reference evidence="1" key="2">
    <citation type="journal article" date="2023" name="IMA Fungus">
        <title>Comparative genomic study of the Penicillium genus elucidates a diverse pangenome and 15 lateral gene transfer events.</title>
        <authorList>
            <person name="Petersen C."/>
            <person name="Sorensen T."/>
            <person name="Nielsen M.R."/>
            <person name="Sondergaard T.E."/>
            <person name="Sorensen J.L."/>
            <person name="Fitzpatrick D.A."/>
            <person name="Frisvad J.C."/>
            <person name="Nielsen K.L."/>
        </authorList>
    </citation>
    <scope>NUCLEOTIDE SEQUENCE</scope>
    <source>
        <strain evidence="1">IBT 30069</strain>
    </source>
</reference>
<dbReference type="AlphaFoldDB" id="A0A9W9FIW0"/>
<keyword evidence="2" id="KW-1185">Reference proteome</keyword>
<evidence type="ECO:0000313" key="1">
    <source>
        <dbReference type="EMBL" id="KAJ5101048.1"/>
    </source>
</evidence>